<evidence type="ECO:0000313" key="3">
    <source>
        <dbReference type="Proteomes" id="UP000095751"/>
    </source>
</evidence>
<feature type="domain" description="Helicase-associated" evidence="1">
    <location>
        <begin position="4"/>
        <end position="65"/>
    </location>
</feature>
<evidence type="ECO:0000259" key="1">
    <source>
        <dbReference type="Pfam" id="PF03457"/>
    </source>
</evidence>
<feature type="domain" description="Helicase-associated" evidence="1">
    <location>
        <begin position="70"/>
        <end position="135"/>
    </location>
</feature>
<name>A0A1E7EXU3_9STRA</name>
<dbReference type="InterPro" id="IPR005114">
    <property type="entry name" value="Helicase_assoc"/>
</dbReference>
<feature type="non-terminal residue" evidence="2">
    <location>
        <position position="1"/>
    </location>
</feature>
<accession>A0A1E7EXU3</accession>
<dbReference type="AlphaFoldDB" id="A0A1E7EXU3"/>
<dbReference type="KEGG" id="fcy:FRACYDRAFT_193357"/>
<dbReference type="InParanoid" id="A0A1E7EXU3"/>
<dbReference type="PANTHER" id="PTHR33418">
    <property type="entry name" value="HELICASE-ASSOCIATED"/>
    <property type="match status" value="1"/>
</dbReference>
<dbReference type="Gene3D" id="6.10.140.530">
    <property type="match status" value="3"/>
</dbReference>
<dbReference type="Pfam" id="PF03457">
    <property type="entry name" value="HA"/>
    <property type="match status" value="3"/>
</dbReference>
<feature type="domain" description="Helicase-associated" evidence="1">
    <location>
        <begin position="147"/>
        <end position="210"/>
    </location>
</feature>
<dbReference type="PANTHER" id="PTHR33418:SF1">
    <property type="entry name" value="HELICASE-ASSOCIATED DOMAIN-CONTAINING PROTEIN"/>
    <property type="match status" value="1"/>
</dbReference>
<proteinExistence type="predicted"/>
<gene>
    <name evidence="2" type="ORF">FRACYDRAFT_193357</name>
</gene>
<organism evidence="2 3">
    <name type="scientific">Fragilariopsis cylindrus CCMP1102</name>
    <dbReference type="NCBI Taxonomy" id="635003"/>
    <lineage>
        <taxon>Eukaryota</taxon>
        <taxon>Sar</taxon>
        <taxon>Stramenopiles</taxon>
        <taxon>Ochrophyta</taxon>
        <taxon>Bacillariophyta</taxon>
        <taxon>Bacillariophyceae</taxon>
        <taxon>Bacillariophycidae</taxon>
        <taxon>Bacillariales</taxon>
        <taxon>Bacillariaceae</taxon>
        <taxon>Fragilariopsis</taxon>
    </lineage>
</organism>
<dbReference type="Proteomes" id="UP000095751">
    <property type="component" value="Unassembled WGS sequence"/>
</dbReference>
<sequence>KKRNERWNKMFRRLVSYKNQHNSTVVLRYHTTDPELGSWVHNQRTNYKNNSMSDHRVNLFNSIGFVWNAHDNKWDKMFQRLVAYKNQHNGSMSLPSRYEADIELGKWVNLQQYYRNSNNEMLSVHRIERLESIGFVWNATYACVLDGKWMETYDRLVAYKKQHKSTRVPQTYIDENNGIFLGRWVSAQRTVYNQGKLLEKRKDLLNSIDFAWEGKRRPR</sequence>
<reference evidence="2 3" key="1">
    <citation type="submission" date="2016-09" db="EMBL/GenBank/DDBJ databases">
        <title>Extensive genetic diversity and differential bi-allelic expression allows diatom success in the polar Southern Ocean.</title>
        <authorList>
            <consortium name="DOE Joint Genome Institute"/>
            <person name="Mock T."/>
            <person name="Otillar R.P."/>
            <person name="Strauss J."/>
            <person name="Dupont C."/>
            <person name="Frickenhaus S."/>
            <person name="Maumus F."/>
            <person name="Mcmullan M."/>
            <person name="Sanges R."/>
            <person name="Schmutz J."/>
            <person name="Toseland A."/>
            <person name="Valas R."/>
            <person name="Veluchamy A."/>
            <person name="Ward B.J."/>
            <person name="Allen A."/>
            <person name="Barry K."/>
            <person name="Falciatore A."/>
            <person name="Ferrante M."/>
            <person name="Fortunato A.E."/>
            <person name="Gloeckner G."/>
            <person name="Gruber A."/>
            <person name="Hipkin R."/>
            <person name="Janech M."/>
            <person name="Kroth P."/>
            <person name="Leese F."/>
            <person name="Lindquist E."/>
            <person name="Lyon B.R."/>
            <person name="Martin J."/>
            <person name="Mayer C."/>
            <person name="Parker M."/>
            <person name="Quesneville H."/>
            <person name="Raymond J."/>
            <person name="Uhlig C."/>
            <person name="Valentin K.U."/>
            <person name="Worden A.Z."/>
            <person name="Armbrust E.V."/>
            <person name="Bowler C."/>
            <person name="Green B."/>
            <person name="Moulton V."/>
            <person name="Van Oosterhout C."/>
            <person name="Grigoriev I."/>
        </authorList>
    </citation>
    <scope>NUCLEOTIDE SEQUENCE [LARGE SCALE GENOMIC DNA]</scope>
    <source>
        <strain evidence="2 3">CCMP1102</strain>
    </source>
</reference>
<dbReference type="EMBL" id="KV784370">
    <property type="protein sequence ID" value="OEU10677.1"/>
    <property type="molecule type" value="Genomic_DNA"/>
</dbReference>
<protein>
    <recommendedName>
        <fullName evidence="1">Helicase-associated domain-containing protein</fullName>
    </recommendedName>
</protein>
<keyword evidence="3" id="KW-1185">Reference proteome</keyword>
<evidence type="ECO:0000313" key="2">
    <source>
        <dbReference type="EMBL" id="OEU10677.1"/>
    </source>
</evidence>